<dbReference type="Proteomes" id="UP001497516">
    <property type="component" value="Chromosome 4"/>
</dbReference>
<name>A0AAV2EEK9_9ROSI</name>
<dbReference type="EMBL" id="OZ034817">
    <property type="protein sequence ID" value="CAL1384023.1"/>
    <property type="molecule type" value="Genomic_DNA"/>
</dbReference>
<reference evidence="1 2" key="1">
    <citation type="submission" date="2024-04" db="EMBL/GenBank/DDBJ databases">
        <authorList>
            <person name="Fracassetti M."/>
        </authorList>
    </citation>
    <scope>NUCLEOTIDE SEQUENCE [LARGE SCALE GENOMIC DNA]</scope>
</reference>
<evidence type="ECO:0000313" key="1">
    <source>
        <dbReference type="EMBL" id="CAL1384023.1"/>
    </source>
</evidence>
<gene>
    <name evidence="1" type="ORF">LTRI10_LOCUS25258</name>
</gene>
<proteinExistence type="predicted"/>
<protein>
    <submittedName>
        <fullName evidence="1">Uncharacterized protein</fullName>
    </submittedName>
</protein>
<accession>A0AAV2EEK9</accession>
<evidence type="ECO:0000313" key="2">
    <source>
        <dbReference type="Proteomes" id="UP001497516"/>
    </source>
</evidence>
<organism evidence="1 2">
    <name type="scientific">Linum trigynum</name>
    <dbReference type="NCBI Taxonomy" id="586398"/>
    <lineage>
        <taxon>Eukaryota</taxon>
        <taxon>Viridiplantae</taxon>
        <taxon>Streptophyta</taxon>
        <taxon>Embryophyta</taxon>
        <taxon>Tracheophyta</taxon>
        <taxon>Spermatophyta</taxon>
        <taxon>Magnoliopsida</taxon>
        <taxon>eudicotyledons</taxon>
        <taxon>Gunneridae</taxon>
        <taxon>Pentapetalae</taxon>
        <taxon>rosids</taxon>
        <taxon>fabids</taxon>
        <taxon>Malpighiales</taxon>
        <taxon>Linaceae</taxon>
        <taxon>Linum</taxon>
    </lineage>
</organism>
<sequence length="83" mass="9129">MTPLTTSCGWCLSSPPNNLMGAMLTMPLGHTMGDHHLDHIMGIACSWRCVLMTTPDHLMGSFILSQISNPPHHTKRYPMGVVI</sequence>
<keyword evidence="2" id="KW-1185">Reference proteome</keyword>
<dbReference type="AlphaFoldDB" id="A0AAV2EEK9"/>